<evidence type="ECO:0000313" key="9">
    <source>
        <dbReference type="Proteomes" id="UP000249522"/>
    </source>
</evidence>
<dbReference type="OrthoDB" id="2416742at2"/>
<dbReference type="InterPro" id="IPR003317">
    <property type="entry name" value="Cyt-d_oxidase_su2"/>
</dbReference>
<proteinExistence type="inferred from homology"/>
<dbReference type="Proteomes" id="UP000249522">
    <property type="component" value="Unassembled WGS sequence"/>
</dbReference>
<evidence type="ECO:0000256" key="2">
    <source>
        <dbReference type="ARBA" id="ARBA00007543"/>
    </source>
</evidence>
<evidence type="ECO:0000256" key="4">
    <source>
        <dbReference type="ARBA" id="ARBA00022692"/>
    </source>
</evidence>
<keyword evidence="3" id="KW-1003">Cell membrane</keyword>
<evidence type="ECO:0000256" key="5">
    <source>
        <dbReference type="ARBA" id="ARBA00022989"/>
    </source>
</evidence>
<dbReference type="Pfam" id="PF02322">
    <property type="entry name" value="Cyt_bd_oxida_II"/>
    <property type="match status" value="1"/>
</dbReference>
<comment type="subcellular location">
    <subcellularLocation>
        <location evidence="1">Cell membrane</location>
        <topology evidence="1">Multi-pass membrane protein</topology>
    </subcellularLocation>
</comment>
<feature type="transmembrane region" description="Helical" evidence="7">
    <location>
        <begin position="265"/>
        <end position="290"/>
    </location>
</feature>
<feature type="transmembrane region" description="Helical" evidence="7">
    <location>
        <begin position="55"/>
        <end position="73"/>
    </location>
</feature>
<feature type="transmembrane region" description="Helical" evidence="7">
    <location>
        <begin position="79"/>
        <end position="104"/>
    </location>
</feature>
<organism evidence="8 9">
    <name type="scientific">Paenibacillus sambharensis</name>
    <dbReference type="NCBI Taxonomy" id="1803190"/>
    <lineage>
        <taxon>Bacteria</taxon>
        <taxon>Bacillati</taxon>
        <taxon>Bacillota</taxon>
        <taxon>Bacilli</taxon>
        <taxon>Bacillales</taxon>
        <taxon>Paenibacillaceae</taxon>
        <taxon>Paenibacillus</taxon>
    </lineage>
</organism>
<dbReference type="GO" id="GO:0005886">
    <property type="term" value="C:plasma membrane"/>
    <property type="evidence" value="ECO:0007669"/>
    <property type="project" value="UniProtKB-SubCell"/>
</dbReference>
<feature type="transmembrane region" description="Helical" evidence="7">
    <location>
        <begin position="234"/>
        <end position="253"/>
    </location>
</feature>
<dbReference type="EMBL" id="QKRB01000034">
    <property type="protein sequence ID" value="PZD96987.1"/>
    <property type="molecule type" value="Genomic_DNA"/>
</dbReference>
<evidence type="ECO:0000256" key="3">
    <source>
        <dbReference type="ARBA" id="ARBA00022475"/>
    </source>
</evidence>
<keyword evidence="5 7" id="KW-1133">Transmembrane helix</keyword>
<dbReference type="AlphaFoldDB" id="A0A2W1LZT8"/>
<dbReference type="RefSeq" id="WP_111145560.1">
    <property type="nucleotide sequence ID" value="NZ_QKRB01000034.1"/>
</dbReference>
<evidence type="ECO:0008006" key="10">
    <source>
        <dbReference type="Google" id="ProtNLM"/>
    </source>
</evidence>
<comment type="caution">
    <text evidence="8">The sequence shown here is derived from an EMBL/GenBank/DDBJ whole genome shotgun (WGS) entry which is preliminary data.</text>
</comment>
<protein>
    <recommendedName>
        <fullName evidence="10">Cytochrome d ubiquinol oxidase subunit II</fullName>
    </recommendedName>
</protein>
<reference evidence="8 9" key="1">
    <citation type="submission" date="2018-06" db="EMBL/GenBank/DDBJ databases">
        <title>Paenibacillus imtechensis sp. nov.</title>
        <authorList>
            <person name="Pinnaka A.K."/>
            <person name="Singh H."/>
            <person name="Kaur M."/>
        </authorList>
    </citation>
    <scope>NUCLEOTIDE SEQUENCE [LARGE SCALE GENOMIC DNA]</scope>
    <source>
        <strain evidence="8 9">SMB1</strain>
    </source>
</reference>
<keyword evidence="4 7" id="KW-0812">Transmembrane</keyword>
<evidence type="ECO:0000313" key="8">
    <source>
        <dbReference type="EMBL" id="PZD96987.1"/>
    </source>
</evidence>
<feature type="transmembrane region" description="Helical" evidence="7">
    <location>
        <begin position="162"/>
        <end position="181"/>
    </location>
</feature>
<keyword evidence="6 7" id="KW-0472">Membrane</keyword>
<accession>A0A2W1LZT8</accession>
<evidence type="ECO:0000256" key="1">
    <source>
        <dbReference type="ARBA" id="ARBA00004651"/>
    </source>
</evidence>
<comment type="similarity">
    <text evidence="2">Belongs to the cytochrome ubiquinol oxidase subunit 2 family.</text>
</comment>
<evidence type="ECO:0000256" key="6">
    <source>
        <dbReference type="ARBA" id="ARBA00023136"/>
    </source>
</evidence>
<feature type="transmembrane region" description="Helical" evidence="7">
    <location>
        <begin position="116"/>
        <end position="142"/>
    </location>
</feature>
<feature type="transmembrane region" description="Helical" evidence="7">
    <location>
        <begin position="6"/>
        <end position="34"/>
    </location>
</feature>
<name>A0A2W1LZT8_9BACL</name>
<evidence type="ECO:0000256" key="7">
    <source>
        <dbReference type="SAM" id="Phobius"/>
    </source>
</evidence>
<keyword evidence="9" id="KW-1185">Reference proteome</keyword>
<sequence length="341" mass="38019">MSDMNIAISLIWFFLLLYAFAGSVDMGAGFWALVYGRRKDTRAGQIANRFLSPSWKVTNTFLVLLVVAVIGFFPRGAFMLGTALLVPVSLVLILLTLRSAFMVFAYTSQEYTVPLLWISGITGLLIPGLLMTVLPVTLGGFITMEDGAPHLLLGKVFTSPTVYAYVGFGIASELYLSSLFLSDYAREAEDEQTYRQYREAAAALGPIALAMGVLATYAMLPEAEWIVLRMRDNLTWFILSFAAFLCAYLALWKKNSRGSRGLPRVAVLVTAAQYTLASIGYGSAHLPYLIYPYLTVEQGFTNPLMFRSLLIGYTVSTLVLLPVFVWFWRLFLTDKRYIKPE</sequence>
<feature type="transmembrane region" description="Helical" evidence="7">
    <location>
        <begin position="310"/>
        <end position="332"/>
    </location>
</feature>
<feature type="transmembrane region" description="Helical" evidence="7">
    <location>
        <begin position="201"/>
        <end position="219"/>
    </location>
</feature>
<gene>
    <name evidence="8" type="ORF">DNH61_04895</name>
</gene>